<dbReference type="Pfam" id="PF02391">
    <property type="entry name" value="MoaE"/>
    <property type="match status" value="1"/>
</dbReference>
<accession>A0A444XYM1</accession>
<reference evidence="1 2" key="1">
    <citation type="submission" date="2019-01" db="EMBL/GenBank/DDBJ databases">
        <title>Sequencing of cultivated peanut Arachis hypogaea provides insights into genome evolution and oil improvement.</title>
        <authorList>
            <person name="Chen X."/>
        </authorList>
    </citation>
    <scope>NUCLEOTIDE SEQUENCE [LARGE SCALE GENOMIC DNA]</scope>
    <source>
        <strain evidence="2">cv. Fuhuasheng</strain>
        <tissue evidence="1">Leaves</tissue>
    </source>
</reference>
<evidence type="ECO:0000313" key="1">
    <source>
        <dbReference type="EMBL" id="RYQ94747.1"/>
    </source>
</evidence>
<keyword evidence="2" id="KW-1185">Reference proteome</keyword>
<sequence>MAIHCIKYVCSSARVSWNLYSIAVAHRLGTVPVRETNIFIAVSSVHRADALEARRFIIDEVKAPIPIWKKAVYSNEKFGKKTWSSWSGGVILVTKM</sequence>
<dbReference type="AlphaFoldDB" id="A0A444XYM1"/>
<dbReference type="SUPFAM" id="SSF54690">
    <property type="entry name" value="Molybdopterin synthase subunit MoaE"/>
    <property type="match status" value="1"/>
</dbReference>
<gene>
    <name evidence="1" type="ORF">Ahy_B08g089681</name>
</gene>
<organism evidence="1 2">
    <name type="scientific">Arachis hypogaea</name>
    <name type="common">Peanut</name>
    <dbReference type="NCBI Taxonomy" id="3818"/>
    <lineage>
        <taxon>Eukaryota</taxon>
        <taxon>Viridiplantae</taxon>
        <taxon>Streptophyta</taxon>
        <taxon>Embryophyta</taxon>
        <taxon>Tracheophyta</taxon>
        <taxon>Spermatophyta</taxon>
        <taxon>Magnoliopsida</taxon>
        <taxon>eudicotyledons</taxon>
        <taxon>Gunneridae</taxon>
        <taxon>Pentapetalae</taxon>
        <taxon>rosids</taxon>
        <taxon>fabids</taxon>
        <taxon>Fabales</taxon>
        <taxon>Fabaceae</taxon>
        <taxon>Papilionoideae</taxon>
        <taxon>50 kb inversion clade</taxon>
        <taxon>dalbergioids sensu lato</taxon>
        <taxon>Dalbergieae</taxon>
        <taxon>Pterocarpus clade</taxon>
        <taxon>Arachis</taxon>
    </lineage>
</organism>
<dbReference type="PANTHER" id="PTHR23404">
    <property type="entry name" value="MOLYBDOPTERIN SYNTHASE RELATED"/>
    <property type="match status" value="1"/>
</dbReference>
<dbReference type="EMBL" id="SDMP01000018">
    <property type="protein sequence ID" value="RYQ94747.1"/>
    <property type="molecule type" value="Genomic_DNA"/>
</dbReference>
<protein>
    <recommendedName>
        <fullName evidence="3">Molybdopterin synthase catalytic subunit</fullName>
    </recommendedName>
</protein>
<name>A0A444XYM1_ARAHY</name>
<dbReference type="InterPro" id="IPR003448">
    <property type="entry name" value="Mopterin_biosynth_MoaE"/>
</dbReference>
<proteinExistence type="predicted"/>
<dbReference type="Gene3D" id="3.90.1170.40">
    <property type="entry name" value="Molybdopterin biosynthesis MoaE subunit"/>
    <property type="match status" value="1"/>
</dbReference>
<dbReference type="STRING" id="3818.A0A444XYM1"/>
<dbReference type="GO" id="GO:0006777">
    <property type="term" value="P:Mo-molybdopterin cofactor biosynthetic process"/>
    <property type="evidence" value="ECO:0007669"/>
    <property type="project" value="InterPro"/>
</dbReference>
<evidence type="ECO:0008006" key="3">
    <source>
        <dbReference type="Google" id="ProtNLM"/>
    </source>
</evidence>
<comment type="caution">
    <text evidence="1">The sequence shown here is derived from an EMBL/GenBank/DDBJ whole genome shotgun (WGS) entry which is preliminary data.</text>
</comment>
<evidence type="ECO:0000313" key="2">
    <source>
        <dbReference type="Proteomes" id="UP000289738"/>
    </source>
</evidence>
<dbReference type="InterPro" id="IPR036563">
    <property type="entry name" value="MoaE_sf"/>
</dbReference>
<dbReference type="Proteomes" id="UP000289738">
    <property type="component" value="Chromosome B08"/>
</dbReference>